<feature type="transmembrane region" description="Helical" evidence="1">
    <location>
        <begin position="46"/>
        <end position="67"/>
    </location>
</feature>
<keyword evidence="1" id="KW-0812">Transmembrane</keyword>
<reference evidence="2" key="1">
    <citation type="submission" date="2022-05" db="EMBL/GenBank/DDBJ databases">
        <title>Jatrophihabitans sp. SB3-54 whole genome sequence.</title>
        <authorList>
            <person name="Suh M.K."/>
            <person name="Eom M.K."/>
            <person name="Kim J.S."/>
            <person name="Kim H.S."/>
            <person name="Do H.E."/>
            <person name="Shin Y.K."/>
            <person name="Lee J.-S."/>
        </authorList>
    </citation>
    <scope>NUCLEOTIDE SEQUENCE</scope>
    <source>
        <strain evidence="2">SB3-54</strain>
    </source>
</reference>
<keyword evidence="3" id="KW-1185">Reference proteome</keyword>
<organism evidence="2 3">
    <name type="scientific">Jatrophihabitans cynanchi</name>
    <dbReference type="NCBI Taxonomy" id="2944128"/>
    <lineage>
        <taxon>Bacteria</taxon>
        <taxon>Bacillati</taxon>
        <taxon>Actinomycetota</taxon>
        <taxon>Actinomycetes</taxon>
        <taxon>Jatrophihabitantales</taxon>
        <taxon>Jatrophihabitantaceae</taxon>
        <taxon>Jatrophihabitans</taxon>
    </lineage>
</organism>
<dbReference type="EMBL" id="CP097463">
    <property type="protein sequence ID" value="WAX57341.1"/>
    <property type="molecule type" value="Genomic_DNA"/>
</dbReference>
<evidence type="ECO:0000313" key="2">
    <source>
        <dbReference type="EMBL" id="WAX57341.1"/>
    </source>
</evidence>
<keyword evidence="1" id="KW-0472">Membrane</keyword>
<name>A0ABY7JXQ2_9ACTN</name>
<dbReference type="Pfam" id="PF13160">
    <property type="entry name" value="DUF3995"/>
    <property type="match status" value="1"/>
</dbReference>
<evidence type="ECO:0000313" key="3">
    <source>
        <dbReference type="Proteomes" id="UP001164693"/>
    </source>
</evidence>
<feature type="transmembrane region" description="Helical" evidence="1">
    <location>
        <begin position="88"/>
        <end position="111"/>
    </location>
</feature>
<protein>
    <submittedName>
        <fullName evidence="2">DUF3995 domain-containing protein</fullName>
    </submittedName>
</protein>
<accession>A0ABY7JXQ2</accession>
<sequence length="171" mass="18946">MSLRLRAQLAAAWGIVFAAPHVYWATGRKEGLGTALSDRVVRDAGLAMALSCAGIALFCLCGAAVALATVREWPPRWQAPVRRALVGLTWFGAVLLILRSLDIFVEFSAILTRLWSLPGGDWPNYLHLARWFMFVYLPWFVLGAIVWTRLAWHYTRAGQHASLRAEPATAG</sequence>
<feature type="transmembrane region" description="Helical" evidence="1">
    <location>
        <begin position="131"/>
        <end position="152"/>
    </location>
</feature>
<dbReference type="InterPro" id="IPR025058">
    <property type="entry name" value="DUF3995"/>
</dbReference>
<evidence type="ECO:0000256" key="1">
    <source>
        <dbReference type="SAM" id="Phobius"/>
    </source>
</evidence>
<proteinExistence type="predicted"/>
<dbReference type="Proteomes" id="UP001164693">
    <property type="component" value="Chromosome"/>
</dbReference>
<feature type="transmembrane region" description="Helical" evidence="1">
    <location>
        <begin position="7"/>
        <end position="26"/>
    </location>
</feature>
<dbReference type="RefSeq" id="WP_269443879.1">
    <property type="nucleotide sequence ID" value="NZ_CP097463.1"/>
</dbReference>
<gene>
    <name evidence="2" type="ORF">M6B22_00905</name>
</gene>
<keyword evidence="1" id="KW-1133">Transmembrane helix</keyword>